<dbReference type="RefSeq" id="WP_320203210.1">
    <property type="nucleotide sequence ID" value="NZ_CP192782.1"/>
</dbReference>
<organism evidence="3">
    <name type="scientific">Agrobacterium rosae</name>
    <dbReference type="NCBI Taxonomy" id="1972867"/>
    <lineage>
        <taxon>Bacteria</taxon>
        <taxon>Pseudomonadati</taxon>
        <taxon>Pseudomonadota</taxon>
        <taxon>Alphaproteobacteria</taxon>
        <taxon>Hyphomicrobiales</taxon>
        <taxon>Rhizobiaceae</taxon>
        <taxon>Rhizobium/Agrobacterium group</taxon>
        <taxon>Agrobacterium</taxon>
    </lineage>
</organism>
<comment type="caution">
    <text evidence="3">The sequence shown here is derived from an EMBL/GenBank/DDBJ whole genome shotgun (WGS) entry which is preliminary data.</text>
</comment>
<evidence type="ECO:0000313" key="3">
    <source>
        <dbReference type="EMBL" id="MDX8304476.1"/>
    </source>
</evidence>
<protein>
    <submittedName>
        <fullName evidence="3">RcnB family protein</fullName>
    </submittedName>
</protein>
<dbReference type="EMBL" id="JAVRAF010000007">
    <property type="protein sequence ID" value="MDX8304476.1"/>
    <property type="molecule type" value="Genomic_DNA"/>
</dbReference>
<keyword evidence="2" id="KW-0732">Signal</keyword>
<gene>
    <name evidence="3" type="ORF">RMR22_19645</name>
</gene>
<feature type="chain" id="PRO_5043779459" evidence="2">
    <location>
        <begin position="22"/>
        <end position="101"/>
    </location>
</feature>
<proteinExistence type="predicted"/>
<reference evidence="3" key="1">
    <citation type="journal article" date="2023" name="Phytobiomes J">
        <title>Deciphering the key players within the bacterial microbiota associated with aerial crown gall tumors on rhododendron: Insights into the gallobiome.</title>
        <authorList>
            <person name="Kuzmanovic N."/>
            <person name="Nesme J."/>
            <person name="Wolf J."/>
            <person name="Neumann-Schaal M."/>
            <person name="Petersen J."/>
            <person name="Fernandez-Gnecco G."/>
            <person name="Sproeer C."/>
            <person name="Bunk B."/>
            <person name="Overmann J."/>
            <person name="Sorensen S.J."/>
            <person name="Idczak E."/>
            <person name="Smalla K."/>
        </authorList>
    </citation>
    <scope>NUCLEOTIDE SEQUENCE</scope>
    <source>
        <strain evidence="3">Rho-11.1</strain>
    </source>
</reference>
<feature type="region of interest" description="Disordered" evidence="1">
    <location>
        <begin position="22"/>
        <end position="67"/>
    </location>
</feature>
<accession>A0AAW9FG00</accession>
<dbReference type="Gene3D" id="3.10.450.160">
    <property type="entry name" value="inner membrane protein cigr"/>
    <property type="match status" value="1"/>
</dbReference>
<name>A0AAW9FG00_9HYPH</name>
<dbReference type="AlphaFoldDB" id="A0AAW9FG00"/>
<evidence type="ECO:0000256" key="1">
    <source>
        <dbReference type="SAM" id="MobiDB-lite"/>
    </source>
</evidence>
<feature type="signal peptide" evidence="2">
    <location>
        <begin position="1"/>
        <end position="21"/>
    </location>
</feature>
<dbReference type="Pfam" id="PF11776">
    <property type="entry name" value="RcnB"/>
    <property type="match status" value="1"/>
</dbReference>
<feature type="compositionally biased region" description="Basic and acidic residues" evidence="1">
    <location>
        <begin position="32"/>
        <end position="65"/>
    </location>
</feature>
<dbReference type="InterPro" id="IPR024572">
    <property type="entry name" value="RcnB"/>
</dbReference>
<evidence type="ECO:0000256" key="2">
    <source>
        <dbReference type="SAM" id="SignalP"/>
    </source>
</evidence>
<sequence>MKRLIITSLSASLLIVPMAHAQQQPRSVGQQQEKKAEQAIKKTQWKRGDKLPSPGRHSEFRDYRKQGLRAPGKGQRWVLVDRQYLLVAAATGAILSVASGR</sequence>